<dbReference type="Gene3D" id="1.10.40.30">
    <property type="entry name" value="Fumarase/aspartase (C-terminal domain)"/>
    <property type="match status" value="1"/>
</dbReference>
<evidence type="ECO:0000256" key="6">
    <source>
        <dbReference type="HAMAP-Rule" id="MF_00006"/>
    </source>
</evidence>
<comment type="catalytic activity">
    <reaction evidence="6">
        <text>2-(N(omega)-L-arginino)succinate = fumarate + L-arginine</text>
        <dbReference type="Rhea" id="RHEA:24020"/>
        <dbReference type="ChEBI" id="CHEBI:29806"/>
        <dbReference type="ChEBI" id="CHEBI:32682"/>
        <dbReference type="ChEBI" id="CHEBI:57472"/>
        <dbReference type="EC" id="4.3.2.1"/>
    </reaction>
</comment>
<comment type="pathway">
    <text evidence="1 6">Amino-acid biosynthesis; L-arginine biosynthesis; L-arginine from L-ornithine and carbamoyl phosphate: step 3/3.</text>
</comment>
<keyword evidence="5 6" id="KW-0456">Lyase</keyword>
<keyword evidence="6" id="KW-0963">Cytoplasm</keyword>
<dbReference type="InterPro" id="IPR029419">
    <property type="entry name" value="Arg_succ_lyase_C"/>
</dbReference>
<keyword evidence="10" id="KW-1185">Reference proteome</keyword>
<organism evidence="9 10">
    <name type="scientific">Lentibacillus juripiscarius</name>
    <dbReference type="NCBI Taxonomy" id="257446"/>
    <lineage>
        <taxon>Bacteria</taxon>
        <taxon>Bacillati</taxon>
        <taxon>Bacillota</taxon>
        <taxon>Bacilli</taxon>
        <taxon>Bacillales</taxon>
        <taxon>Bacillaceae</taxon>
        <taxon>Lentibacillus</taxon>
    </lineage>
</organism>
<dbReference type="InterPro" id="IPR008948">
    <property type="entry name" value="L-Aspartase-like"/>
</dbReference>
<evidence type="ECO:0000256" key="1">
    <source>
        <dbReference type="ARBA" id="ARBA00004941"/>
    </source>
</evidence>
<dbReference type="EMBL" id="JBHUNA010000022">
    <property type="protein sequence ID" value="MFD2761495.1"/>
    <property type="molecule type" value="Genomic_DNA"/>
</dbReference>
<dbReference type="HAMAP" id="MF_00006">
    <property type="entry name" value="Arg_succ_lyase"/>
    <property type="match status" value="1"/>
</dbReference>
<keyword evidence="4 6" id="KW-0028">Amino-acid biosynthesis</keyword>
<evidence type="ECO:0000256" key="2">
    <source>
        <dbReference type="ARBA" id="ARBA00012338"/>
    </source>
</evidence>
<dbReference type="PANTHER" id="PTHR43814:SF1">
    <property type="entry name" value="ARGININOSUCCINATE LYASE"/>
    <property type="match status" value="1"/>
</dbReference>
<comment type="similarity">
    <text evidence="6">Belongs to the lyase 1 family. Argininosuccinate lyase subfamily.</text>
</comment>
<sequence>MKLWGGRFTKPTNQLVEEYTASIQFDKKLAQYDIQGSLAHVKMLKACGIIPVQDADRISDGLQKVAASIENGEAALQQEYEDIHMNVEKLLINEIGTVGGKLHTGRSRNDQVALDMRLYLRDTVADLIRLLTEVQASLCKQAEANLDTVLPGYTHLQRAQPVLFAHHMLAYVFMFQRDAERLKDSFKRINKLPLGAGALAGTTFSIDREYVAKELHFDGICENSLDAVSDRDFVVEFLSDASLIAMHLSRMSEELVQWSSAEFNFIELDDAFCTGSSMMPQKKNPDVPELVRGKTGRVYGHLHGMLTMLKGLPLAYNKDMQEDKEGMLDAAETLRGALALFAPMIETMHVKKESMYQAVRADYSNATDLADYLTAKGMPFRHSHETVGRIVLHCINHHNYLQDLTLDEFQTFSDLIEEDIFDALDPETIVNARRSTGGTARQSVEEQLTKAEAMLKDNRAWLQTDYSHS</sequence>
<name>A0ABW5V7P1_9BACI</name>
<dbReference type="CDD" id="cd01359">
    <property type="entry name" value="Argininosuccinate_lyase"/>
    <property type="match status" value="1"/>
</dbReference>
<dbReference type="InterPro" id="IPR024083">
    <property type="entry name" value="Fumarase/histidase_N"/>
</dbReference>
<evidence type="ECO:0000256" key="5">
    <source>
        <dbReference type="ARBA" id="ARBA00023239"/>
    </source>
</evidence>
<dbReference type="Proteomes" id="UP001597502">
    <property type="component" value="Unassembled WGS sequence"/>
</dbReference>
<dbReference type="PRINTS" id="PR00145">
    <property type="entry name" value="ARGSUCLYASE"/>
</dbReference>
<dbReference type="Gene3D" id="1.20.200.10">
    <property type="entry name" value="Fumarase/aspartase (Central domain)"/>
    <property type="match status" value="1"/>
</dbReference>
<comment type="subcellular location">
    <subcellularLocation>
        <location evidence="6">Cytoplasm</location>
    </subcellularLocation>
</comment>
<evidence type="ECO:0000256" key="3">
    <source>
        <dbReference type="ARBA" id="ARBA00022571"/>
    </source>
</evidence>
<gene>
    <name evidence="6 9" type="primary">argH</name>
    <name evidence="9" type="ORF">ACFSUO_11010</name>
</gene>
<dbReference type="SUPFAM" id="SSF48557">
    <property type="entry name" value="L-aspartase-like"/>
    <property type="match status" value="1"/>
</dbReference>
<dbReference type="InterPro" id="IPR022761">
    <property type="entry name" value="Fumarate_lyase_N"/>
</dbReference>
<proteinExistence type="inferred from homology"/>
<dbReference type="GO" id="GO:0004056">
    <property type="term" value="F:argininosuccinate lyase activity"/>
    <property type="evidence" value="ECO:0007669"/>
    <property type="project" value="UniProtKB-EC"/>
</dbReference>
<evidence type="ECO:0000259" key="8">
    <source>
        <dbReference type="Pfam" id="PF14698"/>
    </source>
</evidence>
<feature type="domain" description="Argininosuccinate lyase C-terminal" evidence="8">
    <location>
        <begin position="363"/>
        <end position="431"/>
    </location>
</feature>
<evidence type="ECO:0000313" key="10">
    <source>
        <dbReference type="Proteomes" id="UP001597502"/>
    </source>
</evidence>
<dbReference type="RefSeq" id="WP_382394043.1">
    <property type="nucleotide sequence ID" value="NZ_JBHUNA010000022.1"/>
</dbReference>
<dbReference type="Gene3D" id="1.10.275.10">
    <property type="entry name" value="Fumarase/aspartase (N-terminal domain)"/>
    <property type="match status" value="1"/>
</dbReference>
<reference evidence="10" key="1">
    <citation type="journal article" date="2019" name="Int. J. Syst. Evol. Microbiol.">
        <title>The Global Catalogue of Microorganisms (GCM) 10K type strain sequencing project: providing services to taxonomists for standard genome sequencing and annotation.</title>
        <authorList>
            <consortium name="The Broad Institute Genomics Platform"/>
            <consortium name="The Broad Institute Genome Sequencing Center for Infectious Disease"/>
            <person name="Wu L."/>
            <person name="Ma J."/>
        </authorList>
    </citation>
    <scope>NUCLEOTIDE SEQUENCE [LARGE SCALE GENOMIC DNA]</scope>
    <source>
        <strain evidence="10">TISTR 1535</strain>
    </source>
</reference>
<dbReference type="Pfam" id="PF00206">
    <property type="entry name" value="Lyase_1"/>
    <property type="match status" value="1"/>
</dbReference>
<feature type="domain" description="Fumarate lyase N-terminal" evidence="7">
    <location>
        <begin position="6"/>
        <end position="300"/>
    </location>
</feature>
<evidence type="ECO:0000313" key="9">
    <source>
        <dbReference type="EMBL" id="MFD2761495.1"/>
    </source>
</evidence>
<accession>A0ABW5V7P1</accession>
<evidence type="ECO:0000259" key="7">
    <source>
        <dbReference type="Pfam" id="PF00206"/>
    </source>
</evidence>
<protein>
    <recommendedName>
        <fullName evidence="2 6">Argininosuccinate lyase</fullName>
        <shortName evidence="6">ASAL</shortName>
        <ecNumber evidence="2 6">4.3.2.1</ecNumber>
    </recommendedName>
    <alternativeName>
        <fullName evidence="6">Arginosuccinase</fullName>
    </alternativeName>
</protein>
<dbReference type="PRINTS" id="PR00149">
    <property type="entry name" value="FUMRATELYASE"/>
</dbReference>
<evidence type="ECO:0000256" key="4">
    <source>
        <dbReference type="ARBA" id="ARBA00022605"/>
    </source>
</evidence>
<keyword evidence="3 6" id="KW-0055">Arginine biosynthesis</keyword>
<dbReference type="PANTHER" id="PTHR43814">
    <property type="entry name" value="ARGININOSUCCINATE LYASE"/>
    <property type="match status" value="1"/>
</dbReference>
<dbReference type="EC" id="4.3.2.1" evidence="2 6"/>
<dbReference type="InterPro" id="IPR000362">
    <property type="entry name" value="Fumarate_lyase_fam"/>
</dbReference>
<dbReference type="PROSITE" id="PS00163">
    <property type="entry name" value="FUMARATE_LYASES"/>
    <property type="match status" value="1"/>
</dbReference>
<comment type="caution">
    <text evidence="9">The sequence shown here is derived from an EMBL/GenBank/DDBJ whole genome shotgun (WGS) entry which is preliminary data.</text>
</comment>
<dbReference type="InterPro" id="IPR020557">
    <property type="entry name" value="Fumarate_lyase_CS"/>
</dbReference>
<dbReference type="NCBIfam" id="TIGR00838">
    <property type="entry name" value="argH"/>
    <property type="match status" value="1"/>
</dbReference>
<dbReference type="InterPro" id="IPR009049">
    <property type="entry name" value="Argininosuccinate_lyase"/>
</dbReference>
<dbReference type="Pfam" id="PF14698">
    <property type="entry name" value="ASL_C2"/>
    <property type="match status" value="1"/>
</dbReference>